<comment type="caution">
    <text evidence="1">The sequence shown here is derived from an EMBL/GenBank/DDBJ whole genome shotgun (WGS) entry which is preliminary data.</text>
</comment>
<protein>
    <submittedName>
        <fullName evidence="1">Uncharacterized protein</fullName>
    </submittedName>
</protein>
<evidence type="ECO:0000313" key="2">
    <source>
        <dbReference type="Proteomes" id="UP001060085"/>
    </source>
</evidence>
<evidence type="ECO:0000313" key="1">
    <source>
        <dbReference type="EMBL" id="KAI5661948.1"/>
    </source>
</evidence>
<proteinExistence type="predicted"/>
<reference evidence="2" key="1">
    <citation type="journal article" date="2023" name="Nat. Plants">
        <title>Single-cell RNA sequencing provides a high-resolution roadmap for understanding the multicellular compartmentation of specialized metabolism.</title>
        <authorList>
            <person name="Sun S."/>
            <person name="Shen X."/>
            <person name="Li Y."/>
            <person name="Li Y."/>
            <person name="Wang S."/>
            <person name="Li R."/>
            <person name="Zhang H."/>
            <person name="Shen G."/>
            <person name="Guo B."/>
            <person name="Wei J."/>
            <person name="Xu J."/>
            <person name="St-Pierre B."/>
            <person name="Chen S."/>
            <person name="Sun C."/>
        </authorList>
    </citation>
    <scope>NUCLEOTIDE SEQUENCE [LARGE SCALE GENOMIC DNA]</scope>
</reference>
<dbReference type="Proteomes" id="UP001060085">
    <property type="component" value="Linkage Group LG05"/>
</dbReference>
<gene>
    <name evidence="1" type="ORF">M9H77_21271</name>
</gene>
<name>A0ACC0ALV7_CATRO</name>
<sequence>MSALMRNERVKKKSKEILKIQARMDEESLPKNSLMHSGAKFDPSCYGFGMVDDASLVDPKVVDFDLEYALVDILHNKCVRKFVENDDYLFSFLDTIMEKHDDLNLDETLAINEKKHGRRLLSLDLKEFDLEIECTLKTLRAQRKSINTCENPKANYQEQAKAVITLRNRKLVDNKVGEPIKDSELNENETKRIDMGTKIEKKIEKELASSSNSKTLESSPVTSYKAKGCVVLFFVSSLLLVFFYRIAENVWSRCGGEDAFVLNMLF</sequence>
<dbReference type="EMBL" id="CM044705">
    <property type="protein sequence ID" value="KAI5661948.1"/>
    <property type="molecule type" value="Genomic_DNA"/>
</dbReference>
<accession>A0ACC0ALV7</accession>
<organism evidence="1 2">
    <name type="scientific">Catharanthus roseus</name>
    <name type="common">Madagascar periwinkle</name>
    <name type="synonym">Vinca rosea</name>
    <dbReference type="NCBI Taxonomy" id="4058"/>
    <lineage>
        <taxon>Eukaryota</taxon>
        <taxon>Viridiplantae</taxon>
        <taxon>Streptophyta</taxon>
        <taxon>Embryophyta</taxon>
        <taxon>Tracheophyta</taxon>
        <taxon>Spermatophyta</taxon>
        <taxon>Magnoliopsida</taxon>
        <taxon>eudicotyledons</taxon>
        <taxon>Gunneridae</taxon>
        <taxon>Pentapetalae</taxon>
        <taxon>asterids</taxon>
        <taxon>lamiids</taxon>
        <taxon>Gentianales</taxon>
        <taxon>Apocynaceae</taxon>
        <taxon>Rauvolfioideae</taxon>
        <taxon>Vinceae</taxon>
        <taxon>Catharanthinae</taxon>
        <taxon>Catharanthus</taxon>
    </lineage>
</organism>
<keyword evidence="2" id="KW-1185">Reference proteome</keyword>